<evidence type="ECO:0000256" key="1">
    <source>
        <dbReference type="ARBA" id="ARBA00004651"/>
    </source>
</evidence>
<dbReference type="GO" id="GO:0005886">
    <property type="term" value="C:plasma membrane"/>
    <property type="evidence" value="ECO:0007669"/>
    <property type="project" value="UniProtKB-SubCell"/>
</dbReference>
<name>A0A4R6M062_9FIRM</name>
<reference evidence="10 11" key="1">
    <citation type="submission" date="2019-03" db="EMBL/GenBank/DDBJ databases">
        <title>Subsurface microbial communities from deep shales in Ohio and West Virginia, USA.</title>
        <authorList>
            <person name="Wrighton K."/>
        </authorList>
    </citation>
    <scope>NUCLEOTIDE SEQUENCE [LARGE SCALE GENOMIC DNA]</scope>
    <source>
        <strain evidence="10 11">MA284_T2</strain>
    </source>
</reference>
<accession>A0A4R6M062</accession>
<keyword evidence="8 9" id="KW-0975">Bacterial flagellum</keyword>
<evidence type="ECO:0000256" key="5">
    <source>
        <dbReference type="ARBA" id="ARBA00022692"/>
    </source>
</evidence>
<evidence type="ECO:0000256" key="3">
    <source>
        <dbReference type="ARBA" id="ARBA00021718"/>
    </source>
</evidence>
<dbReference type="PRINTS" id="PR00952">
    <property type="entry name" value="TYPE3IMQPROT"/>
</dbReference>
<dbReference type="AlphaFoldDB" id="A0A4R6M062"/>
<evidence type="ECO:0000313" key="11">
    <source>
        <dbReference type="Proteomes" id="UP000295064"/>
    </source>
</evidence>
<evidence type="ECO:0000256" key="2">
    <source>
        <dbReference type="ARBA" id="ARBA00006156"/>
    </source>
</evidence>
<keyword evidence="10" id="KW-0969">Cilium</keyword>
<evidence type="ECO:0000256" key="6">
    <source>
        <dbReference type="ARBA" id="ARBA00022989"/>
    </source>
</evidence>
<evidence type="ECO:0000256" key="9">
    <source>
        <dbReference type="RuleBase" id="RU364090"/>
    </source>
</evidence>
<feature type="transmembrane region" description="Helical" evidence="9">
    <location>
        <begin position="49"/>
        <end position="70"/>
    </location>
</feature>
<dbReference type="GO" id="GO:0009425">
    <property type="term" value="C:bacterial-type flagellum basal body"/>
    <property type="evidence" value="ECO:0007669"/>
    <property type="project" value="UniProtKB-SubCell"/>
</dbReference>
<keyword evidence="5 9" id="KW-0812">Transmembrane</keyword>
<dbReference type="InterPro" id="IPR006305">
    <property type="entry name" value="FliQ"/>
</dbReference>
<dbReference type="PIRSF" id="PIRSF004669">
    <property type="entry name" value="FliQ"/>
    <property type="match status" value="1"/>
</dbReference>
<dbReference type="NCBIfam" id="TIGR01402">
    <property type="entry name" value="fliQ"/>
    <property type="match status" value="1"/>
</dbReference>
<keyword evidence="10" id="KW-0966">Cell projection</keyword>
<dbReference type="PANTHER" id="PTHR34040">
    <property type="entry name" value="FLAGELLAR BIOSYNTHETIC PROTEIN FLIQ"/>
    <property type="match status" value="1"/>
</dbReference>
<organism evidence="10 11">
    <name type="scientific">Halanaerobium saccharolyticum</name>
    <dbReference type="NCBI Taxonomy" id="43595"/>
    <lineage>
        <taxon>Bacteria</taxon>
        <taxon>Bacillati</taxon>
        <taxon>Bacillota</taxon>
        <taxon>Clostridia</taxon>
        <taxon>Halanaerobiales</taxon>
        <taxon>Halanaerobiaceae</taxon>
        <taxon>Halanaerobium</taxon>
    </lineage>
</organism>
<evidence type="ECO:0000256" key="7">
    <source>
        <dbReference type="ARBA" id="ARBA00023136"/>
    </source>
</evidence>
<dbReference type="Proteomes" id="UP000295064">
    <property type="component" value="Unassembled WGS sequence"/>
</dbReference>
<keyword evidence="4 9" id="KW-1003">Cell membrane</keyword>
<dbReference type="OrthoDB" id="9806440at2"/>
<dbReference type="Pfam" id="PF01313">
    <property type="entry name" value="Bac_export_3"/>
    <property type="match status" value="1"/>
</dbReference>
<dbReference type="InterPro" id="IPR002191">
    <property type="entry name" value="Bac_export_3"/>
</dbReference>
<keyword evidence="6 9" id="KW-1133">Transmembrane helix</keyword>
<gene>
    <name evidence="9" type="primary">fliQ</name>
    <name evidence="10" type="ORF">DFR79_103153</name>
</gene>
<evidence type="ECO:0000256" key="4">
    <source>
        <dbReference type="ARBA" id="ARBA00022475"/>
    </source>
</evidence>
<dbReference type="RefSeq" id="WP_133514111.1">
    <property type="nucleotide sequence ID" value="NZ_SNWX01000003.1"/>
</dbReference>
<dbReference type="EMBL" id="SNWX01000003">
    <property type="protein sequence ID" value="TDO94474.1"/>
    <property type="molecule type" value="Genomic_DNA"/>
</dbReference>
<comment type="function">
    <text evidence="9">Role in flagellar biosynthesis.</text>
</comment>
<protein>
    <recommendedName>
        <fullName evidence="3 9">Flagellar biosynthetic protein FliQ</fullName>
    </recommendedName>
</protein>
<comment type="subcellular location">
    <subcellularLocation>
        <location evidence="1 9">Cell membrane</location>
        <topology evidence="1">Multi-pass membrane protein</topology>
    </subcellularLocation>
    <subcellularLocation>
        <location evidence="9">Bacterial flagellum basal body</location>
    </subcellularLocation>
</comment>
<dbReference type="GO" id="GO:0044780">
    <property type="term" value="P:bacterial-type flagellum assembly"/>
    <property type="evidence" value="ECO:0007669"/>
    <property type="project" value="InterPro"/>
</dbReference>
<feature type="transmembrane region" description="Helical" evidence="9">
    <location>
        <begin position="12"/>
        <end position="37"/>
    </location>
</feature>
<dbReference type="PANTHER" id="PTHR34040:SF2">
    <property type="entry name" value="FLAGELLAR BIOSYNTHETIC PROTEIN FLIQ"/>
    <property type="match status" value="1"/>
</dbReference>
<comment type="caution">
    <text evidence="10">The sequence shown here is derived from an EMBL/GenBank/DDBJ whole genome shotgun (WGS) entry which is preliminary data.</text>
</comment>
<dbReference type="GO" id="GO:0009306">
    <property type="term" value="P:protein secretion"/>
    <property type="evidence" value="ECO:0007669"/>
    <property type="project" value="InterPro"/>
</dbReference>
<sequence length="89" mass="9554">MGEAVILDIGRGALYTVIIVVLPVLGAGLVTGLLVAIFQATTQIQEQTLAFVPKIFAVLGSIAFFGPWIMTTVVEFVQQLFENIPTYIG</sequence>
<keyword evidence="10" id="KW-0282">Flagellum</keyword>
<comment type="similarity">
    <text evidence="2 9">Belongs to the FliQ/MopD/SpaQ family.</text>
</comment>
<evidence type="ECO:0000313" key="10">
    <source>
        <dbReference type="EMBL" id="TDO94474.1"/>
    </source>
</evidence>
<keyword evidence="7 9" id="KW-0472">Membrane</keyword>
<proteinExistence type="inferred from homology"/>
<evidence type="ECO:0000256" key="8">
    <source>
        <dbReference type="ARBA" id="ARBA00023143"/>
    </source>
</evidence>